<evidence type="ECO:0000256" key="12">
    <source>
        <dbReference type="SAM" id="Phobius"/>
    </source>
</evidence>
<evidence type="ECO:0000256" key="8">
    <source>
        <dbReference type="ARBA" id="ARBA00022989"/>
    </source>
</evidence>
<dbReference type="GO" id="GO:0016301">
    <property type="term" value="F:kinase activity"/>
    <property type="evidence" value="ECO:0007669"/>
    <property type="project" value="UniProtKB-KW"/>
</dbReference>
<evidence type="ECO:0000256" key="11">
    <source>
        <dbReference type="ARBA" id="ARBA00023180"/>
    </source>
</evidence>
<keyword evidence="5 12" id="KW-0812">Transmembrane</keyword>
<keyword evidence="8 12" id="KW-1133">Transmembrane helix</keyword>
<keyword evidence="7" id="KW-0677">Repeat</keyword>
<evidence type="ECO:0000256" key="5">
    <source>
        <dbReference type="ARBA" id="ARBA00022692"/>
    </source>
</evidence>
<dbReference type="InParanoid" id="B9RBJ9"/>
<evidence type="ECO:0000256" key="7">
    <source>
        <dbReference type="ARBA" id="ARBA00022737"/>
    </source>
</evidence>
<dbReference type="GO" id="GO:0032440">
    <property type="term" value="F:2-alkenal reductase [NAD(P)H] activity"/>
    <property type="evidence" value="ECO:0007669"/>
    <property type="project" value="UniProtKB-EC"/>
</dbReference>
<feature type="transmembrane region" description="Helical" evidence="12">
    <location>
        <begin position="426"/>
        <end position="448"/>
    </location>
</feature>
<dbReference type="SUPFAM" id="SSF52058">
    <property type="entry name" value="L domain-like"/>
    <property type="match status" value="1"/>
</dbReference>
<gene>
    <name evidence="13" type="ORF">RCOM_1677630</name>
</gene>
<reference evidence="14" key="1">
    <citation type="journal article" date="2010" name="Nat. Biotechnol.">
        <title>Draft genome sequence of the oilseed species Ricinus communis.</title>
        <authorList>
            <person name="Chan A.P."/>
            <person name="Crabtree J."/>
            <person name="Zhao Q."/>
            <person name="Lorenzi H."/>
            <person name="Orvis J."/>
            <person name="Puiu D."/>
            <person name="Melake-Berhan A."/>
            <person name="Jones K.M."/>
            <person name="Redman J."/>
            <person name="Chen G."/>
            <person name="Cahoon E.B."/>
            <person name="Gedil M."/>
            <person name="Stanke M."/>
            <person name="Haas B.J."/>
            <person name="Wortman J.R."/>
            <person name="Fraser-Liggett C.M."/>
            <person name="Ravel J."/>
            <person name="Rabinowicz P.D."/>
        </authorList>
    </citation>
    <scope>NUCLEOTIDE SEQUENCE [LARGE SCALE GENOMIC DNA]</scope>
    <source>
        <strain evidence="14">cv. Hale</strain>
    </source>
</reference>
<keyword evidence="6" id="KW-0732">Signal</keyword>
<evidence type="ECO:0000256" key="3">
    <source>
        <dbReference type="ARBA" id="ARBA00022475"/>
    </source>
</evidence>
<keyword evidence="10" id="KW-0675">Receptor</keyword>
<dbReference type="PANTHER" id="PTHR48063:SF81">
    <property type="entry name" value="LEUCINE-RICH REPEAT-CONTAINING N-TERMINAL PLANT-TYPE DOMAIN-CONTAINING PROTEIN"/>
    <property type="match status" value="1"/>
</dbReference>
<dbReference type="FunFam" id="3.80.10.10:FF:000111">
    <property type="entry name" value="LRR receptor-like serine/threonine-protein kinase ERECTA"/>
    <property type="match status" value="1"/>
</dbReference>
<keyword evidence="11" id="KW-0325">Glycoprotein</keyword>
<dbReference type="Proteomes" id="UP000008311">
    <property type="component" value="Unassembled WGS sequence"/>
</dbReference>
<keyword evidence="13" id="KW-0418">Kinase</keyword>
<organism evidence="13 14">
    <name type="scientific">Ricinus communis</name>
    <name type="common">Castor bean</name>
    <dbReference type="NCBI Taxonomy" id="3988"/>
    <lineage>
        <taxon>Eukaryota</taxon>
        <taxon>Viridiplantae</taxon>
        <taxon>Streptophyta</taxon>
        <taxon>Embryophyta</taxon>
        <taxon>Tracheophyta</taxon>
        <taxon>Spermatophyta</taxon>
        <taxon>Magnoliopsida</taxon>
        <taxon>eudicotyledons</taxon>
        <taxon>Gunneridae</taxon>
        <taxon>Pentapetalae</taxon>
        <taxon>rosids</taxon>
        <taxon>fabids</taxon>
        <taxon>Malpighiales</taxon>
        <taxon>Euphorbiaceae</taxon>
        <taxon>Acalyphoideae</taxon>
        <taxon>Acalypheae</taxon>
        <taxon>Ricinus</taxon>
    </lineage>
</organism>
<name>B9RBJ9_RICCO</name>
<sequence length="471" mass="52880">MPDWFWQLVLHMDELDVAYHQLSGRIPNSVGFLSATVVDLSSNSFQGPLPLWSTKMAKLYLQHNMFSRLIPDDIGQMMPYLTDLDISWNSLNGSIPTSIGNIKTLATLVISNNNLSGEIPQFWVNILSLYILDVSNNSLYGRIHQSIGSFRTLRFLVLSKNNLSGEIPSSMKNCSLLDSLNLGDNKFSGRLPSWIGESMKLLMILNLQSNSFNGNIPPNICILSNIHILDLSQNNLSGKIPPCIGNLIGLKIELSYKDTVRYEGRLRIVVKGRELEYYSILYLVNSLDLSNNNLSGRIPMELIELAKLGTLNLSINNLSGSIPLEIGKLGWLETFDLSRNKFSGLIPPSMAQLTFLNHLNLSYNNLSGKIPIANQFQSLNDPSIYVGNTALCGMPLPTKCYEENEYSPFPDDENDGEDEDNLKKRWFFVTIGLGFLVGFWGVCGSLIIKTSWRVVYFRFIDEKKDAILTIF</sequence>
<keyword evidence="13" id="KW-0808">Transferase</keyword>
<comment type="subcellular location">
    <subcellularLocation>
        <location evidence="1">Cell membrane</location>
        <topology evidence="1">Single-pass type I membrane protein</topology>
    </subcellularLocation>
</comment>
<evidence type="ECO:0000313" key="14">
    <source>
        <dbReference type="Proteomes" id="UP000008311"/>
    </source>
</evidence>
<dbReference type="GO" id="GO:0005886">
    <property type="term" value="C:plasma membrane"/>
    <property type="evidence" value="ECO:0007669"/>
    <property type="project" value="UniProtKB-SubCell"/>
</dbReference>
<protein>
    <submittedName>
        <fullName evidence="13">Serine-threonine protein kinase, plant-type, putative</fullName>
        <ecNumber evidence="13">1.3.1.74</ecNumber>
    </submittedName>
</protein>
<keyword evidence="13" id="KW-0560">Oxidoreductase</keyword>
<accession>B9RBJ9</accession>
<dbReference type="Gene3D" id="3.80.10.10">
    <property type="entry name" value="Ribonuclease Inhibitor"/>
    <property type="match status" value="1"/>
</dbReference>
<dbReference type="InterPro" id="IPR001611">
    <property type="entry name" value="Leu-rich_rpt"/>
</dbReference>
<dbReference type="EMBL" id="EQ973774">
    <property type="protein sequence ID" value="EEF50920.1"/>
    <property type="molecule type" value="Genomic_DNA"/>
</dbReference>
<keyword evidence="3" id="KW-1003">Cell membrane</keyword>
<proteinExistence type="inferred from homology"/>
<evidence type="ECO:0000256" key="6">
    <source>
        <dbReference type="ARBA" id="ARBA00022729"/>
    </source>
</evidence>
<keyword evidence="14" id="KW-1185">Reference proteome</keyword>
<dbReference type="Pfam" id="PF00560">
    <property type="entry name" value="LRR_1"/>
    <property type="match status" value="9"/>
</dbReference>
<dbReference type="FunFam" id="3.80.10.10:FF:000095">
    <property type="entry name" value="LRR receptor-like serine/threonine-protein kinase GSO1"/>
    <property type="match status" value="1"/>
</dbReference>
<evidence type="ECO:0000256" key="4">
    <source>
        <dbReference type="ARBA" id="ARBA00022614"/>
    </source>
</evidence>
<dbReference type="AlphaFoldDB" id="B9RBJ9"/>
<evidence type="ECO:0000256" key="1">
    <source>
        <dbReference type="ARBA" id="ARBA00004251"/>
    </source>
</evidence>
<dbReference type="eggNOG" id="KOG0619">
    <property type="taxonomic scope" value="Eukaryota"/>
</dbReference>
<dbReference type="STRING" id="3988.B9RBJ9"/>
<evidence type="ECO:0000256" key="10">
    <source>
        <dbReference type="ARBA" id="ARBA00023170"/>
    </source>
</evidence>
<comment type="similarity">
    <text evidence="2">Belongs to the RLP family.</text>
</comment>
<keyword evidence="9 12" id="KW-0472">Membrane</keyword>
<dbReference type="EC" id="1.3.1.74" evidence="13"/>
<dbReference type="InterPro" id="IPR032675">
    <property type="entry name" value="LRR_dom_sf"/>
</dbReference>
<keyword evidence="4" id="KW-0433">Leucine-rich repeat</keyword>
<dbReference type="InterPro" id="IPR046956">
    <property type="entry name" value="RLP23-like"/>
</dbReference>
<dbReference type="PANTHER" id="PTHR48063">
    <property type="entry name" value="LRR RECEPTOR-LIKE KINASE"/>
    <property type="match status" value="1"/>
</dbReference>
<evidence type="ECO:0000313" key="13">
    <source>
        <dbReference type="EMBL" id="EEF50920.1"/>
    </source>
</evidence>
<evidence type="ECO:0000256" key="2">
    <source>
        <dbReference type="ARBA" id="ARBA00009592"/>
    </source>
</evidence>
<evidence type="ECO:0000256" key="9">
    <source>
        <dbReference type="ARBA" id="ARBA00023136"/>
    </source>
</evidence>